<evidence type="ECO:0000259" key="2">
    <source>
        <dbReference type="PROSITE" id="PS50983"/>
    </source>
</evidence>
<organism evidence="3 4">
    <name type="scientific">Desulfobulbus propionicus (strain ATCC 33891 / DSM 2032 / VKM B-1956 / 1pr3)</name>
    <dbReference type="NCBI Taxonomy" id="577650"/>
    <lineage>
        <taxon>Bacteria</taxon>
        <taxon>Pseudomonadati</taxon>
        <taxon>Thermodesulfobacteriota</taxon>
        <taxon>Desulfobulbia</taxon>
        <taxon>Desulfobulbales</taxon>
        <taxon>Desulfobulbaceae</taxon>
        <taxon>Desulfobulbus</taxon>
    </lineage>
</organism>
<evidence type="ECO:0000256" key="1">
    <source>
        <dbReference type="SAM" id="SignalP"/>
    </source>
</evidence>
<sequence>MRINVLLFVQCLVFLLVSVASAASITDSEHRTLVFNQPFKRIISLYPAHTTNLLELGLDKEIVACGPSDAGLPGRPVVQFQDDPERLLALKPDLVLIRPMISRGYPNLVRILEKNNVRVVSLQPTEASGLFVYWENLGKLTGREAQAKAMIETFGTRLAEITASLKDIPMEKRKRVYFEAIHKQMKTFAPTSMAMFVLESAGGVNIATDAERMRETNIAAYGKERILAKAEQIDLYLAQSGRMNPVSVDDIVKEPGFYLIKAVRERQVFLVDEEMVSRPTLGLLDGIGFVKSLLYPDYGQEGITRL</sequence>
<feature type="chain" id="PRO_5031102801" evidence="1">
    <location>
        <begin position="23"/>
        <end position="306"/>
    </location>
</feature>
<keyword evidence="1" id="KW-0732">Signal</keyword>
<dbReference type="RefSeq" id="WP_015725684.1">
    <property type="nucleotide sequence ID" value="NC_014972.1"/>
</dbReference>
<dbReference type="Pfam" id="PF01497">
    <property type="entry name" value="Peripla_BP_2"/>
    <property type="match status" value="1"/>
</dbReference>
<dbReference type="PANTHER" id="PTHR30535:SF34">
    <property type="entry name" value="MOLYBDATE-BINDING PROTEIN MOLA"/>
    <property type="match status" value="1"/>
</dbReference>
<feature type="domain" description="Fe/B12 periplasmic-binding" evidence="2">
    <location>
        <begin position="41"/>
        <end position="298"/>
    </location>
</feature>
<dbReference type="InterPro" id="IPR050902">
    <property type="entry name" value="ABC_Transporter_SBP"/>
</dbReference>
<protein>
    <submittedName>
        <fullName evidence="3">Periplasmic binding protein</fullName>
    </submittedName>
</protein>
<name>A0A7U3YPJ5_DESPD</name>
<gene>
    <name evidence="3" type="ordered locus">Despr_3026</name>
</gene>
<dbReference type="AlphaFoldDB" id="A0A7U3YPJ5"/>
<feature type="signal peptide" evidence="1">
    <location>
        <begin position="1"/>
        <end position="22"/>
    </location>
</feature>
<dbReference type="Proteomes" id="UP000006365">
    <property type="component" value="Chromosome"/>
</dbReference>
<dbReference type="KEGG" id="dpr:Despr_3026"/>
<dbReference type="SUPFAM" id="SSF53807">
    <property type="entry name" value="Helical backbone' metal receptor"/>
    <property type="match status" value="1"/>
</dbReference>
<keyword evidence="4" id="KW-1185">Reference proteome</keyword>
<dbReference type="Gene3D" id="3.40.50.1980">
    <property type="entry name" value="Nitrogenase molybdenum iron protein domain"/>
    <property type="match status" value="2"/>
</dbReference>
<proteinExistence type="predicted"/>
<dbReference type="InterPro" id="IPR002491">
    <property type="entry name" value="ABC_transptr_periplasmic_BD"/>
</dbReference>
<reference evidence="3 4" key="1">
    <citation type="journal article" date="2011" name="Stand. Genomic Sci.">
        <title>Complete genome sequence of Desulfobulbus propionicus type strain (1pr3).</title>
        <authorList>
            <person name="Pagani I."/>
            <person name="Lapidus A."/>
            <person name="Nolan M."/>
            <person name="Lucas S."/>
            <person name="Hammon N."/>
            <person name="Deshpande S."/>
            <person name="Cheng J.F."/>
            <person name="Chertkov O."/>
            <person name="Davenport K."/>
            <person name="Tapia R."/>
            <person name="Han C."/>
            <person name="Goodwin L."/>
            <person name="Pitluck S."/>
            <person name="Liolios K."/>
            <person name="Mavromatis K."/>
            <person name="Ivanova N."/>
            <person name="Mikhailova N."/>
            <person name="Pati A."/>
            <person name="Chen A."/>
            <person name="Palaniappan K."/>
            <person name="Land M."/>
            <person name="Hauser L."/>
            <person name="Chang Y.J."/>
            <person name="Jeffries C.D."/>
            <person name="Detter J.C."/>
            <person name="Brambilla E."/>
            <person name="Kannan K.P."/>
            <person name="Djao O.D."/>
            <person name="Rohde M."/>
            <person name="Pukall R."/>
            <person name="Spring S."/>
            <person name="Goker M."/>
            <person name="Sikorski J."/>
            <person name="Woyke T."/>
            <person name="Bristow J."/>
            <person name="Eisen J.A."/>
            <person name="Markowitz V."/>
            <person name="Hugenholtz P."/>
            <person name="Kyrpides N.C."/>
            <person name="Klenk H.P."/>
        </authorList>
    </citation>
    <scope>NUCLEOTIDE SEQUENCE [LARGE SCALE GENOMIC DNA]</scope>
    <source>
        <strain evidence="4">ATCC 33891 / DSM 2032 / 1pr3</strain>
    </source>
</reference>
<dbReference type="GO" id="GO:0071281">
    <property type="term" value="P:cellular response to iron ion"/>
    <property type="evidence" value="ECO:0007669"/>
    <property type="project" value="TreeGrafter"/>
</dbReference>
<dbReference type="EMBL" id="CP002364">
    <property type="protein sequence ID" value="ADW19159.1"/>
    <property type="molecule type" value="Genomic_DNA"/>
</dbReference>
<dbReference type="PANTHER" id="PTHR30535">
    <property type="entry name" value="VITAMIN B12-BINDING PROTEIN"/>
    <property type="match status" value="1"/>
</dbReference>
<evidence type="ECO:0000313" key="3">
    <source>
        <dbReference type="EMBL" id="ADW19159.1"/>
    </source>
</evidence>
<dbReference type="PROSITE" id="PS50983">
    <property type="entry name" value="FE_B12_PBP"/>
    <property type="match status" value="1"/>
</dbReference>
<evidence type="ECO:0000313" key="4">
    <source>
        <dbReference type="Proteomes" id="UP000006365"/>
    </source>
</evidence>
<accession>A0A7U3YPJ5</accession>